<evidence type="ECO:0000256" key="7">
    <source>
        <dbReference type="ARBA" id="ARBA00023288"/>
    </source>
</evidence>
<organism evidence="10">
    <name type="scientific">Trypanosoma brucei</name>
    <dbReference type="NCBI Taxonomy" id="5691"/>
    <lineage>
        <taxon>Eukaryota</taxon>
        <taxon>Discoba</taxon>
        <taxon>Euglenozoa</taxon>
        <taxon>Kinetoplastea</taxon>
        <taxon>Metakinetoplastina</taxon>
        <taxon>Trypanosomatida</taxon>
        <taxon>Trypanosomatidae</taxon>
        <taxon>Trypanosoma</taxon>
    </lineage>
</organism>
<dbReference type="InterPro" id="IPR027446">
    <property type="entry name" value="VSG_C_dom_sf"/>
</dbReference>
<evidence type="ECO:0000256" key="3">
    <source>
        <dbReference type="ARBA" id="ARBA00022475"/>
    </source>
</evidence>
<evidence type="ECO:0000256" key="2">
    <source>
        <dbReference type="ARBA" id="ARBA00004609"/>
    </source>
</evidence>
<sequence>MTFKMATAILLTAATLGAVATGGDKVAKAVDDICKEQAFLRGLREHIQSKVRTGKAKIDTIRQQASKWQLAEAASADRTRTCALRTLQLYATASITVEMAKQAALELTAAKAVNAISEQIGSLDAASKLSEAIATDSTNGHTSTNNVLNIKLSTAAGSGPVCDAVADASKIEPGTGAPNYNRAHELKLTKPDDLYKVLKTTTVSIGGLTTCGNQNSPTNFQSAIGSCTADGSGETLTVRTAAGNKQAATTATKIFKSEEDMTQCDTAVTPENTHQNKQQLLALYVCRTLLQPAAEGPLPSELSEKTLKESQIVLTALRNCVPELQTLRDASTGDTKQKLQAFTETLYGEEPRKFAENYISKLDAIHVPLRQADKTDSKPINQITTPEQQAAVLSNSEGERIKKELEAEKKNEATSKSIDTKNEEKCKGKPQGECKEKDGCEFKDGKCKHKEGVKSENDEKNTNTTGNNSFPVKAPLLLAVLLLA</sequence>
<protein>
    <submittedName>
        <fullName evidence="10">Variant surface glycoprotein 1125.4338</fullName>
    </submittedName>
</protein>
<evidence type="ECO:0000256" key="6">
    <source>
        <dbReference type="ARBA" id="ARBA00023180"/>
    </source>
</evidence>
<evidence type="ECO:0000313" key="10">
    <source>
        <dbReference type="EMBL" id="APD74858.1"/>
    </source>
</evidence>
<keyword evidence="7" id="KW-0449">Lipoprotein</keyword>
<feature type="chain" id="PRO_5012362426" evidence="9">
    <location>
        <begin position="21"/>
        <end position="484"/>
    </location>
</feature>
<keyword evidence="4" id="KW-0336">GPI-anchor</keyword>
<comment type="function">
    <text evidence="1">VSG forms a coat on the surface of the parasite. The trypanosome evades the immune response of the host by expressing a series of antigenically distinct VSGs from an estimated 1000 VSG genes.</text>
</comment>
<evidence type="ECO:0000256" key="9">
    <source>
        <dbReference type="SAM" id="SignalP"/>
    </source>
</evidence>
<dbReference type="GO" id="GO:0005886">
    <property type="term" value="C:plasma membrane"/>
    <property type="evidence" value="ECO:0007669"/>
    <property type="project" value="UniProtKB-SubCell"/>
</dbReference>
<dbReference type="SUPFAM" id="SSF58087">
    <property type="entry name" value="Variant surface glycoprotein (N-terminal domain)"/>
    <property type="match status" value="1"/>
</dbReference>
<comment type="subcellular location">
    <subcellularLocation>
        <location evidence="2">Cell membrane</location>
        <topology evidence="2">Lipid-anchor</topology>
        <topology evidence="2">GPI-anchor</topology>
    </subcellularLocation>
</comment>
<keyword evidence="5" id="KW-0472">Membrane</keyword>
<evidence type="ECO:0000256" key="1">
    <source>
        <dbReference type="ARBA" id="ARBA00002523"/>
    </source>
</evidence>
<dbReference type="GO" id="GO:0098552">
    <property type="term" value="C:side of membrane"/>
    <property type="evidence" value="ECO:0007669"/>
    <property type="project" value="UniProtKB-KW"/>
</dbReference>
<evidence type="ECO:0000256" key="4">
    <source>
        <dbReference type="ARBA" id="ARBA00022622"/>
    </source>
</evidence>
<accession>A0A1J0RAV6</accession>
<keyword evidence="6" id="KW-0325">Glycoprotein</keyword>
<evidence type="ECO:0000256" key="8">
    <source>
        <dbReference type="SAM" id="MobiDB-lite"/>
    </source>
</evidence>
<proteinExistence type="predicted"/>
<dbReference type="AlphaFoldDB" id="A0A1J0RAV6"/>
<feature type="region of interest" description="Disordered" evidence="8">
    <location>
        <begin position="405"/>
        <end position="470"/>
    </location>
</feature>
<reference evidence="10" key="1">
    <citation type="submission" date="2016-08" db="EMBL/GenBank/DDBJ databases">
        <title>VSG repertoire of Trypanosoma brucei EATRO 1125.</title>
        <authorList>
            <person name="Cross G.A."/>
        </authorList>
    </citation>
    <scope>NUCLEOTIDE SEQUENCE</scope>
    <source>
        <strain evidence="10">EATRO 1125</strain>
    </source>
</reference>
<feature type="compositionally biased region" description="Basic and acidic residues" evidence="8">
    <location>
        <begin position="405"/>
        <end position="461"/>
    </location>
</feature>
<dbReference type="EMBL" id="KX700902">
    <property type="protein sequence ID" value="APD74858.1"/>
    <property type="molecule type" value="Genomic_DNA"/>
</dbReference>
<keyword evidence="9" id="KW-0732">Signal</keyword>
<evidence type="ECO:0000256" key="5">
    <source>
        <dbReference type="ARBA" id="ARBA00023136"/>
    </source>
</evidence>
<dbReference type="SUPFAM" id="SSF118251">
    <property type="entry name" value="Variant surface glycoprotein MITAT 1.2, VSG 221, C-terminal domain"/>
    <property type="match status" value="1"/>
</dbReference>
<feature type="signal peptide" evidence="9">
    <location>
        <begin position="1"/>
        <end position="20"/>
    </location>
</feature>
<dbReference type="VEuPathDB" id="TriTrypDB:Tb427_000461300"/>
<name>A0A1J0RAV6_9TRYP</name>
<keyword evidence="3" id="KW-1003">Cell membrane</keyword>